<keyword evidence="1" id="KW-0805">Transcription regulation</keyword>
<keyword evidence="7" id="KW-1185">Reference proteome</keyword>
<dbReference type="Gene3D" id="1.10.357.10">
    <property type="entry name" value="Tetracycline Repressor, domain 2"/>
    <property type="match status" value="1"/>
</dbReference>
<dbReference type="InterPro" id="IPR001647">
    <property type="entry name" value="HTH_TetR"/>
</dbReference>
<organism evidence="6 7">
    <name type="scientific">Rhodococcoides corynebacterioides</name>
    <dbReference type="NCBI Taxonomy" id="53972"/>
    <lineage>
        <taxon>Bacteria</taxon>
        <taxon>Bacillati</taxon>
        <taxon>Actinomycetota</taxon>
        <taxon>Actinomycetes</taxon>
        <taxon>Mycobacteriales</taxon>
        <taxon>Nocardiaceae</taxon>
        <taxon>Rhodococcoides</taxon>
    </lineage>
</organism>
<dbReference type="PANTHER" id="PTHR30055">
    <property type="entry name" value="HTH-TYPE TRANSCRIPTIONAL REGULATOR RUTR"/>
    <property type="match status" value="1"/>
</dbReference>
<evidence type="ECO:0000256" key="2">
    <source>
        <dbReference type="ARBA" id="ARBA00023125"/>
    </source>
</evidence>
<dbReference type="Pfam" id="PF00440">
    <property type="entry name" value="TetR_N"/>
    <property type="match status" value="1"/>
</dbReference>
<gene>
    <name evidence="6" type="ORF">HQ603_01860</name>
</gene>
<keyword evidence="3" id="KW-0804">Transcription</keyword>
<dbReference type="SUPFAM" id="SSF46689">
    <property type="entry name" value="Homeodomain-like"/>
    <property type="match status" value="1"/>
</dbReference>
<dbReference type="PANTHER" id="PTHR30055:SF238">
    <property type="entry name" value="MYCOFACTOCIN BIOSYNTHESIS TRANSCRIPTIONAL REGULATOR MFTR-RELATED"/>
    <property type="match status" value="1"/>
</dbReference>
<evidence type="ECO:0000313" key="6">
    <source>
        <dbReference type="EMBL" id="MBY6365489.1"/>
    </source>
</evidence>
<evidence type="ECO:0000256" key="1">
    <source>
        <dbReference type="ARBA" id="ARBA00023015"/>
    </source>
</evidence>
<dbReference type="RefSeq" id="WP_222682666.1">
    <property type="nucleotide sequence ID" value="NZ_JABUBT010000042.1"/>
</dbReference>
<comment type="caution">
    <text evidence="6">The sequence shown here is derived from an EMBL/GenBank/DDBJ whole genome shotgun (WGS) entry which is preliminary data.</text>
</comment>
<reference evidence="6 7" key="1">
    <citation type="submission" date="2020-06" db="EMBL/GenBank/DDBJ databases">
        <title>Taxonomy, biology and ecology of Rhodococcus bacteria occurring in California pistachio and other woody hosts as revealed by genome sequence analyses.</title>
        <authorList>
            <person name="Gai Y."/>
            <person name="Riely B."/>
        </authorList>
    </citation>
    <scope>NUCLEOTIDE SEQUENCE [LARGE SCALE GENOMIC DNA]</scope>
    <source>
        <strain evidence="6 7">BP-281</strain>
    </source>
</reference>
<dbReference type="Proteomes" id="UP000825228">
    <property type="component" value="Unassembled WGS sequence"/>
</dbReference>
<dbReference type="PRINTS" id="PR00455">
    <property type="entry name" value="HTHTETR"/>
</dbReference>
<dbReference type="InterPro" id="IPR009057">
    <property type="entry name" value="Homeodomain-like_sf"/>
</dbReference>
<evidence type="ECO:0000256" key="4">
    <source>
        <dbReference type="PROSITE-ProRule" id="PRU00335"/>
    </source>
</evidence>
<accession>A0ABS7NZD5</accession>
<evidence type="ECO:0000313" key="7">
    <source>
        <dbReference type="Proteomes" id="UP000825228"/>
    </source>
</evidence>
<evidence type="ECO:0000259" key="5">
    <source>
        <dbReference type="PROSITE" id="PS50977"/>
    </source>
</evidence>
<proteinExistence type="predicted"/>
<dbReference type="EMBL" id="JABUBU010000001">
    <property type="protein sequence ID" value="MBY6365489.1"/>
    <property type="molecule type" value="Genomic_DNA"/>
</dbReference>
<protein>
    <submittedName>
        <fullName evidence="6">TetR family transcriptional regulator</fullName>
    </submittedName>
</protein>
<feature type="DNA-binding region" description="H-T-H motif" evidence="4">
    <location>
        <begin position="32"/>
        <end position="51"/>
    </location>
</feature>
<dbReference type="PROSITE" id="PS50977">
    <property type="entry name" value="HTH_TETR_2"/>
    <property type="match status" value="1"/>
</dbReference>
<keyword evidence="2 4" id="KW-0238">DNA-binding</keyword>
<name>A0ABS7NZD5_9NOCA</name>
<feature type="domain" description="HTH tetR-type" evidence="5">
    <location>
        <begin position="9"/>
        <end position="69"/>
    </location>
</feature>
<dbReference type="InterPro" id="IPR050109">
    <property type="entry name" value="HTH-type_TetR-like_transc_reg"/>
</dbReference>
<evidence type="ECO:0000256" key="3">
    <source>
        <dbReference type="ARBA" id="ARBA00023163"/>
    </source>
</evidence>
<sequence length="215" mass="23395">MDLRERRREATRVEITDAALTLVEQRGFSATTVDDIAREAGVSPSTFFRHYATKEESVLHGDSLFEADLDRWLADAAPEDVTLPALENLFRRSFGRLAAESADVRARLMRVRRLLADDAHLRSAAYAADAMAMCRLTDRVAEILGDSASRGYARVLVEVAGSTARVAYDAWAEAVDGGRDGAAADPVALYASATADLRRLVSDLPDVPDEGRSPV</sequence>